<reference evidence="1" key="1">
    <citation type="journal article" date="2020" name="Stud. Mycol.">
        <title>101 Dothideomycetes genomes: a test case for predicting lifestyles and emergence of pathogens.</title>
        <authorList>
            <person name="Haridas S."/>
            <person name="Albert R."/>
            <person name="Binder M."/>
            <person name="Bloem J."/>
            <person name="Labutti K."/>
            <person name="Salamov A."/>
            <person name="Andreopoulos B."/>
            <person name="Baker S."/>
            <person name="Barry K."/>
            <person name="Bills G."/>
            <person name="Bluhm B."/>
            <person name="Cannon C."/>
            <person name="Castanera R."/>
            <person name="Culley D."/>
            <person name="Daum C."/>
            <person name="Ezra D."/>
            <person name="Gonzalez J."/>
            <person name="Henrissat B."/>
            <person name="Kuo A."/>
            <person name="Liang C."/>
            <person name="Lipzen A."/>
            <person name="Lutzoni F."/>
            <person name="Magnuson J."/>
            <person name="Mondo S."/>
            <person name="Nolan M."/>
            <person name="Ohm R."/>
            <person name="Pangilinan J."/>
            <person name="Park H.-J."/>
            <person name="Ramirez L."/>
            <person name="Alfaro M."/>
            <person name="Sun H."/>
            <person name="Tritt A."/>
            <person name="Yoshinaga Y."/>
            <person name="Zwiers L.-H."/>
            <person name="Turgeon B."/>
            <person name="Goodwin S."/>
            <person name="Spatafora J."/>
            <person name="Crous P."/>
            <person name="Grigoriev I."/>
        </authorList>
    </citation>
    <scope>NUCLEOTIDE SEQUENCE</scope>
    <source>
        <strain evidence="1">CBS 262.69</strain>
    </source>
</reference>
<gene>
    <name evidence="1" type="ORF">EJ06DRAFT_519736</name>
</gene>
<name>A0A6G1I338_9PEZI</name>
<protein>
    <submittedName>
        <fullName evidence="1">Uncharacterized protein</fullName>
    </submittedName>
</protein>
<sequence>MSCVFATSTANWQEIANKNLAGHETLSKIKDGQRHADETIVTVFFASFSDINASIEAKVRPPPFDEEFFLAIHEFKKCSWDKVQNTVPYQVAFEITGRVCEMHCDTWDKNVDERCPKILLVSQDRLEAAITFATYGPKEVKN</sequence>
<organism evidence="1 2">
    <name type="scientific">Trichodelitschia bisporula</name>
    <dbReference type="NCBI Taxonomy" id="703511"/>
    <lineage>
        <taxon>Eukaryota</taxon>
        <taxon>Fungi</taxon>
        <taxon>Dikarya</taxon>
        <taxon>Ascomycota</taxon>
        <taxon>Pezizomycotina</taxon>
        <taxon>Dothideomycetes</taxon>
        <taxon>Dothideomycetes incertae sedis</taxon>
        <taxon>Phaeotrichales</taxon>
        <taxon>Phaeotrichaceae</taxon>
        <taxon>Trichodelitschia</taxon>
    </lineage>
</organism>
<evidence type="ECO:0000313" key="2">
    <source>
        <dbReference type="Proteomes" id="UP000799640"/>
    </source>
</evidence>
<dbReference type="EMBL" id="ML996690">
    <property type="protein sequence ID" value="KAF2402700.1"/>
    <property type="molecule type" value="Genomic_DNA"/>
</dbReference>
<evidence type="ECO:0000313" key="1">
    <source>
        <dbReference type="EMBL" id="KAF2402700.1"/>
    </source>
</evidence>
<dbReference type="AlphaFoldDB" id="A0A6G1I338"/>
<keyword evidence="2" id="KW-1185">Reference proteome</keyword>
<accession>A0A6G1I338</accession>
<dbReference type="Proteomes" id="UP000799640">
    <property type="component" value="Unassembled WGS sequence"/>
</dbReference>
<proteinExistence type="predicted"/>